<dbReference type="RefSeq" id="WP_087633227.1">
    <property type="nucleotide sequence ID" value="NZ_FCNZ02000031.1"/>
</dbReference>
<reference evidence="6" key="1">
    <citation type="submission" date="2016-01" db="EMBL/GenBank/DDBJ databases">
        <authorList>
            <person name="Peeters Charlotte."/>
        </authorList>
    </citation>
    <scope>NUCLEOTIDE SEQUENCE</scope>
    <source>
        <strain evidence="6">LMG 22936</strain>
    </source>
</reference>
<organism evidence="6 7">
    <name type="scientific">Caballeronia telluris</name>
    <dbReference type="NCBI Taxonomy" id="326475"/>
    <lineage>
        <taxon>Bacteria</taxon>
        <taxon>Pseudomonadati</taxon>
        <taxon>Pseudomonadota</taxon>
        <taxon>Betaproteobacteria</taxon>
        <taxon>Burkholderiales</taxon>
        <taxon>Burkholderiaceae</taxon>
        <taxon>Caballeronia</taxon>
    </lineage>
</organism>
<dbReference type="PANTHER" id="PTHR33376:SF4">
    <property type="entry name" value="SIALIC ACID-BINDING PERIPLASMIC PROTEIN SIAP"/>
    <property type="match status" value="1"/>
</dbReference>
<dbReference type="InterPro" id="IPR038404">
    <property type="entry name" value="TRAP_DctP_sf"/>
</dbReference>
<dbReference type="Pfam" id="PF03480">
    <property type="entry name" value="DctP"/>
    <property type="match status" value="1"/>
</dbReference>
<dbReference type="NCBIfam" id="TIGR00787">
    <property type="entry name" value="dctP"/>
    <property type="match status" value="1"/>
</dbReference>
<keyword evidence="3" id="KW-0813">Transport</keyword>
<dbReference type="NCBIfam" id="NF037995">
    <property type="entry name" value="TRAP_S1"/>
    <property type="match status" value="1"/>
</dbReference>
<name>A0A158K6R4_9BURK</name>
<keyword evidence="5" id="KW-0472">Membrane</keyword>
<dbReference type="PIRSF" id="PIRSF006470">
    <property type="entry name" value="DctB"/>
    <property type="match status" value="1"/>
</dbReference>
<dbReference type="CDD" id="cd13603">
    <property type="entry name" value="PBP2_TRAP_Siap_TeaA_like"/>
    <property type="match status" value="1"/>
</dbReference>
<dbReference type="Proteomes" id="UP000054717">
    <property type="component" value="Unassembled WGS sequence"/>
</dbReference>
<evidence type="ECO:0000256" key="1">
    <source>
        <dbReference type="ARBA" id="ARBA00004196"/>
    </source>
</evidence>
<evidence type="ECO:0000256" key="4">
    <source>
        <dbReference type="ARBA" id="ARBA00022729"/>
    </source>
</evidence>
<dbReference type="STRING" id="326475.AWB66_05481"/>
<dbReference type="PANTHER" id="PTHR33376">
    <property type="match status" value="1"/>
</dbReference>
<keyword evidence="7" id="KW-1185">Reference proteome</keyword>
<evidence type="ECO:0000313" key="7">
    <source>
        <dbReference type="Proteomes" id="UP000054717"/>
    </source>
</evidence>
<comment type="subcellular location">
    <subcellularLocation>
        <location evidence="1">Cell envelope</location>
    </subcellularLocation>
</comment>
<evidence type="ECO:0000256" key="3">
    <source>
        <dbReference type="ARBA" id="ARBA00022448"/>
    </source>
</evidence>
<evidence type="ECO:0000313" key="6">
    <source>
        <dbReference type="EMBL" id="SAL76796.1"/>
    </source>
</evidence>
<keyword evidence="5" id="KW-1133">Transmembrane helix</keyword>
<sequence>MDKRSRDAVQTGDAVDTKRRTLLKASVASGFAAATGFAAIWPQGARAAEFNYKFATALDVAHPLNKRAAEALARIREITSGRVDIKLFPANQLGSDADTLSQTRSGAAEFMTLGHGNLGNYVKSSGIASVGFAFTNYEQVWRAMDGALGAKIRQDVARTGRIVAIGGLWDNGFRQVTSSTRQVNGPADLKGLKLRVPPNPAYTSLFSALGAGPTPLNYNELYSALQTRVVDGQENPLALINTGKFYEVQKFCSLTNHIWDGFWTLANRDAWNRLPPDLQKIVGTELERSVRDQRTDIAALSKSLQTDLSSKGLQFASVDSGAFRSALAKTSFYTEMKEKYGEDNWALLEQAVGKLA</sequence>
<protein>
    <submittedName>
        <fullName evidence="6">TRAP dicarboxylate family transporter subunit DctP</fullName>
    </submittedName>
</protein>
<comment type="caution">
    <text evidence="6">The sequence shown here is derived from an EMBL/GenBank/DDBJ whole genome shotgun (WGS) entry which is preliminary data.</text>
</comment>
<dbReference type="InterPro" id="IPR004682">
    <property type="entry name" value="TRAP_DctP"/>
</dbReference>
<dbReference type="InterPro" id="IPR018389">
    <property type="entry name" value="DctP_fam"/>
</dbReference>
<dbReference type="Gene3D" id="3.40.190.170">
    <property type="entry name" value="Bacterial extracellular solute-binding protein, family 7"/>
    <property type="match status" value="1"/>
</dbReference>
<dbReference type="AlphaFoldDB" id="A0A158K6R4"/>
<proteinExistence type="inferred from homology"/>
<dbReference type="GO" id="GO:0030288">
    <property type="term" value="C:outer membrane-bounded periplasmic space"/>
    <property type="evidence" value="ECO:0007669"/>
    <property type="project" value="InterPro"/>
</dbReference>
<feature type="transmembrane region" description="Helical" evidence="5">
    <location>
        <begin position="21"/>
        <end position="41"/>
    </location>
</feature>
<evidence type="ECO:0000256" key="2">
    <source>
        <dbReference type="ARBA" id="ARBA00009023"/>
    </source>
</evidence>
<dbReference type="InterPro" id="IPR006311">
    <property type="entry name" value="TAT_signal"/>
</dbReference>
<gene>
    <name evidence="6" type="ORF">AWB66_05481</name>
</gene>
<dbReference type="GO" id="GO:0055085">
    <property type="term" value="P:transmembrane transport"/>
    <property type="evidence" value="ECO:0007669"/>
    <property type="project" value="InterPro"/>
</dbReference>
<keyword evidence="5" id="KW-0812">Transmembrane</keyword>
<comment type="similarity">
    <text evidence="2">Belongs to the bacterial solute-binding protein 7 family.</text>
</comment>
<keyword evidence="4" id="KW-0732">Signal</keyword>
<dbReference type="PROSITE" id="PS51318">
    <property type="entry name" value="TAT"/>
    <property type="match status" value="1"/>
</dbReference>
<evidence type="ECO:0000256" key="5">
    <source>
        <dbReference type="SAM" id="Phobius"/>
    </source>
</evidence>
<accession>A0A158K6R4</accession>
<dbReference type="EMBL" id="FCNZ02000031">
    <property type="protein sequence ID" value="SAL76796.1"/>
    <property type="molecule type" value="Genomic_DNA"/>
</dbReference>